<evidence type="ECO:0000256" key="1">
    <source>
        <dbReference type="ARBA" id="ARBA00006405"/>
    </source>
</evidence>
<reference evidence="5" key="1">
    <citation type="submission" date="2017-07" db="EMBL/GenBank/DDBJ databases">
        <title>Taro Niue Genome Assembly and Annotation.</title>
        <authorList>
            <person name="Atibalentja N."/>
            <person name="Keating K."/>
            <person name="Fields C.J."/>
        </authorList>
    </citation>
    <scope>NUCLEOTIDE SEQUENCE</scope>
    <source>
        <strain evidence="5">Niue_2</strain>
        <tissue evidence="5">Leaf</tissue>
    </source>
</reference>
<dbReference type="GO" id="GO:0043161">
    <property type="term" value="P:proteasome-mediated ubiquitin-dependent protein catabolic process"/>
    <property type="evidence" value="ECO:0007669"/>
    <property type="project" value="InterPro"/>
</dbReference>
<keyword evidence="2" id="KW-0647">Proteasome</keyword>
<evidence type="ECO:0000256" key="3">
    <source>
        <dbReference type="SAM" id="MobiDB-lite"/>
    </source>
</evidence>
<dbReference type="Pfam" id="PF11566">
    <property type="entry name" value="PI31_Prot_N"/>
    <property type="match status" value="1"/>
</dbReference>
<evidence type="ECO:0000259" key="4">
    <source>
        <dbReference type="Pfam" id="PF11566"/>
    </source>
</evidence>
<comment type="caution">
    <text evidence="5">The sequence shown here is derived from an EMBL/GenBank/DDBJ whole genome shotgun (WGS) entry which is preliminary data.</text>
</comment>
<feature type="domain" description="PI31 proteasome regulator N-terminal" evidence="4">
    <location>
        <begin position="15"/>
        <end position="157"/>
    </location>
</feature>
<dbReference type="GO" id="GO:0000502">
    <property type="term" value="C:proteasome complex"/>
    <property type="evidence" value="ECO:0007669"/>
    <property type="project" value="UniProtKB-KW"/>
</dbReference>
<dbReference type="InterPro" id="IPR045128">
    <property type="entry name" value="PI31-like"/>
</dbReference>
<dbReference type="Gene3D" id="3.40.1000.30">
    <property type="match status" value="1"/>
</dbReference>
<dbReference type="OrthoDB" id="68090at2759"/>
<dbReference type="GO" id="GO:0070628">
    <property type="term" value="F:proteasome binding"/>
    <property type="evidence" value="ECO:0007669"/>
    <property type="project" value="InterPro"/>
</dbReference>
<dbReference type="EMBL" id="NMUH01002089">
    <property type="protein sequence ID" value="MQL97712.1"/>
    <property type="molecule type" value="Genomic_DNA"/>
</dbReference>
<dbReference type="AlphaFoldDB" id="A0A843VG98"/>
<keyword evidence="6" id="KW-1185">Reference proteome</keyword>
<feature type="region of interest" description="Disordered" evidence="3">
    <location>
        <begin position="256"/>
        <end position="298"/>
    </location>
</feature>
<evidence type="ECO:0000313" key="6">
    <source>
        <dbReference type="Proteomes" id="UP000652761"/>
    </source>
</evidence>
<feature type="region of interest" description="Disordered" evidence="3">
    <location>
        <begin position="153"/>
        <end position="189"/>
    </location>
</feature>
<gene>
    <name evidence="5" type="ORF">Taro_030424</name>
</gene>
<evidence type="ECO:0000313" key="5">
    <source>
        <dbReference type="EMBL" id="MQL97712.1"/>
    </source>
</evidence>
<comment type="similarity">
    <text evidence="1">Belongs to the proteasome inhibitor PI31 family.</text>
</comment>
<proteinExistence type="inferred from homology"/>
<dbReference type="InterPro" id="IPR021625">
    <property type="entry name" value="PI31_Prot_N"/>
</dbReference>
<dbReference type="Proteomes" id="UP000652761">
    <property type="component" value="Unassembled WGS sequence"/>
</dbReference>
<dbReference type="PANTHER" id="PTHR13266:SF1">
    <property type="entry name" value="PROTEASOME INHIBITOR PI31 SUBUNIT"/>
    <property type="match status" value="1"/>
</dbReference>
<dbReference type="PANTHER" id="PTHR13266">
    <property type="entry name" value="PROTEASOME INHIBITOR"/>
    <property type="match status" value="1"/>
</dbReference>
<protein>
    <recommendedName>
        <fullName evidence="4">PI31 proteasome regulator N-terminal domain-containing protein</fullName>
    </recommendedName>
</protein>
<feature type="compositionally biased region" description="Basic and acidic residues" evidence="3">
    <location>
        <begin position="287"/>
        <end position="298"/>
    </location>
</feature>
<sequence length="298" mass="32268">MASESSAMAVIRASRPAFRNPHDKVAFGVHAAFLAAGYALTATGKAALSDPVLAGDEEVGIEGWNECEDCYGFVYVKEEKGVKRRVLVKCLAVGDVLVVDVLRLDKDQKEPFNLQIKVKDYVPEDNTSRGNYGDMYRNFKDLVDSVNKRILAELEPPPRASSSSSAARREVTEPTPHQPAVGVPADPQPYSPLVYPPVPYSDFNDVYPGPGAGFFPQRGRSGDGSMLVGPNDPRFGRLDRPDLGYPGGPAGIPPGARYDPIGPPDVPGFEPGRFIRPPRRPGGGTHPDLEHFQGPDYI</sequence>
<organism evidence="5 6">
    <name type="scientific">Colocasia esculenta</name>
    <name type="common">Wild taro</name>
    <name type="synonym">Arum esculentum</name>
    <dbReference type="NCBI Taxonomy" id="4460"/>
    <lineage>
        <taxon>Eukaryota</taxon>
        <taxon>Viridiplantae</taxon>
        <taxon>Streptophyta</taxon>
        <taxon>Embryophyta</taxon>
        <taxon>Tracheophyta</taxon>
        <taxon>Spermatophyta</taxon>
        <taxon>Magnoliopsida</taxon>
        <taxon>Liliopsida</taxon>
        <taxon>Araceae</taxon>
        <taxon>Aroideae</taxon>
        <taxon>Colocasieae</taxon>
        <taxon>Colocasia</taxon>
    </lineage>
</organism>
<evidence type="ECO:0000256" key="2">
    <source>
        <dbReference type="ARBA" id="ARBA00022942"/>
    </source>
</evidence>
<accession>A0A843VG98</accession>
<dbReference type="GO" id="GO:0004866">
    <property type="term" value="F:endopeptidase inhibitor activity"/>
    <property type="evidence" value="ECO:0007669"/>
    <property type="project" value="InterPro"/>
</dbReference>
<name>A0A843VG98_COLES</name>